<dbReference type="InterPro" id="IPR044227">
    <property type="entry name" value="TONSOKU"/>
</dbReference>
<dbReference type="SUPFAM" id="SSF48452">
    <property type="entry name" value="TPR-like"/>
    <property type="match status" value="2"/>
</dbReference>
<comment type="caution">
    <text evidence="13">The sequence shown here is derived from an EMBL/GenBank/DDBJ whole genome shotgun (WGS) entry which is preliminary data.</text>
</comment>
<evidence type="ECO:0000256" key="7">
    <source>
        <dbReference type="ARBA" id="ARBA00023204"/>
    </source>
</evidence>
<comment type="subcellular location">
    <subcellularLocation>
        <location evidence="1">Nucleus</location>
        <location evidence="1">Nucleoplasm</location>
    </subcellularLocation>
</comment>
<dbReference type="SMART" id="SM00028">
    <property type="entry name" value="TPR"/>
    <property type="match status" value="6"/>
</dbReference>
<dbReference type="SMART" id="SM00368">
    <property type="entry name" value="LRR_RI"/>
    <property type="match status" value="6"/>
</dbReference>
<keyword evidence="7" id="KW-0234">DNA repair</keyword>
<name>A0AAN8UVW0_9MAGN</name>
<dbReference type="GO" id="GO:0006281">
    <property type="term" value="P:DNA repair"/>
    <property type="evidence" value="ECO:0007669"/>
    <property type="project" value="UniProtKB-KW"/>
</dbReference>
<dbReference type="PROSITE" id="PS50005">
    <property type="entry name" value="TPR"/>
    <property type="match status" value="2"/>
</dbReference>
<dbReference type="InterPro" id="IPR019734">
    <property type="entry name" value="TPR_rpt"/>
</dbReference>
<feature type="repeat" description="TPR" evidence="10">
    <location>
        <begin position="250"/>
        <end position="283"/>
    </location>
</feature>
<evidence type="ECO:0000256" key="5">
    <source>
        <dbReference type="ARBA" id="ARBA00022763"/>
    </source>
</evidence>
<dbReference type="InterPro" id="IPR032675">
    <property type="entry name" value="LRR_dom_sf"/>
</dbReference>
<feature type="region of interest" description="Disordered" evidence="12">
    <location>
        <begin position="1"/>
        <end position="22"/>
    </location>
</feature>
<dbReference type="GO" id="GO:0072423">
    <property type="term" value="P:response to DNA damage checkpoint signaling"/>
    <property type="evidence" value="ECO:0007669"/>
    <property type="project" value="InterPro"/>
</dbReference>
<keyword evidence="4" id="KW-0677">Repeat</keyword>
<evidence type="ECO:0000256" key="11">
    <source>
        <dbReference type="SAM" id="Coils"/>
    </source>
</evidence>
<dbReference type="Pfam" id="PF13181">
    <property type="entry name" value="TPR_8"/>
    <property type="match status" value="1"/>
</dbReference>
<dbReference type="PANTHER" id="PTHR47684">
    <property type="entry name" value="PROTEIN TONSOKU"/>
    <property type="match status" value="1"/>
</dbReference>
<dbReference type="GO" id="GO:0005654">
    <property type="term" value="C:nucleoplasm"/>
    <property type="evidence" value="ECO:0007669"/>
    <property type="project" value="UniProtKB-SubCell"/>
</dbReference>
<keyword evidence="5" id="KW-0227">DNA damage</keyword>
<dbReference type="Pfam" id="PF13424">
    <property type="entry name" value="TPR_12"/>
    <property type="match status" value="1"/>
</dbReference>
<dbReference type="Proteomes" id="UP001370490">
    <property type="component" value="Unassembled WGS sequence"/>
</dbReference>
<evidence type="ECO:0000256" key="2">
    <source>
        <dbReference type="ARBA" id="ARBA00010999"/>
    </source>
</evidence>
<feature type="repeat" description="TPR" evidence="10">
    <location>
        <begin position="381"/>
        <end position="414"/>
    </location>
</feature>
<evidence type="ECO:0000256" key="9">
    <source>
        <dbReference type="ARBA" id="ARBA00069409"/>
    </source>
</evidence>
<dbReference type="InterPro" id="IPR011990">
    <property type="entry name" value="TPR-like_helical_dom_sf"/>
</dbReference>
<evidence type="ECO:0000256" key="6">
    <source>
        <dbReference type="ARBA" id="ARBA00022853"/>
    </source>
</evidence>
<dbReference type="Gene3D" id="1.25.40.10">
    <property type="entry name" value="Tetratricopeptide repeat domain"/>
    <property type="match status" value="2"/>
</dbReference>
<organism evidence="13 14">
    <name type="scientific">Dillenia turbinata</name>
    <dbReference type="NCBI Taxonomy" id="194707"/>
    <lineage>
        <taxon>Eukaryota</taxon>
        <taxon>Viridiplantae</taxon>
        <taxon>Streptophyta</taxon>
        <taxon>Embryophyta</taxon>
        <taxon>Tracheophyta</taxon>
        <taxon>Spermatophyta</taxon>
        <taxon>Magnoliopsida</taxon>
        <taxon>eudicotyledons</taxon>
        <taxon>Gunneridae</taxon>
        <taxon>Pentapetalae</taxon>
        <taxon>Dilleniales</taxon>
        <taxon>Dilleniaceae</taxon>
        <taxon>Dillenia</taxon>
    </lineage>
</organism>
<dbReference type="FunFam" id="1.25.40.10:FF:000961">
    <property type="entry name" value="Protein TONSOKU"/>
    <property type="match status" value="1"/>
</dbReference>
<gene>
    <name evidence="13" type="ORF">RJ641_011154</name>
</gene>
<evidence type="ECO:0000256" key="4">
    <source>
        <dbReference type="ARBA" id="ARBA00022737"/>
    </source>
</evidence>
<dbReference type="GO" id="GO:0042393">
    <property type="term" value="F:histone binding"/>
    <property type="evidence" value="ECO:0007669"/>
    <property type="project" value="UniProtKB-ARBA"/>
</dbReference>
<evidence type="ECO:0000256" key="1">
    <source>
        <dbReference type="ARBA" id="ARBA00004642"/>
    </source>
</evidence>
<dbReference type="FunFam" id="3.80.10.10:FF:000500">
    <property type="entry name" value="Protein TONSOKU"/>
    <property type="match status" value="1"/>
</dbReference>
<dbReference type="SUPFAM" id="SSF52047">
    <property type="entry name" value="RNI-like"/>
    <property type="match status" value="1"/>
</dbReference>
<reference evidence="13 14" key="1">
    <citation type="submission" date="2023-12" db="EMBL/GenBank/DDBJ databases">
        <title>A high-quality genome assembly for Dillenia turbinata (Dilleniales).</title>
        <authorList>
            <person name="Chanderbali A."/>
        </authorList>
    </citation>
    <scope>NUCLEOTIDE SEQUENCE [LARGE SCALE GENOMIC DNA]</scope>
    <source>
        <strain evidence="13">LSX21</strain>
        <tissue evidence="13">Leaf</tissue>
    </source>
</reference>
<keyword evidence="8" id="KW-0539">Nucleus</keyword>
<keyword evidence="3" id="KW-0433">Leucine-rich repeat</keyword>
<protein>
    <recommendedName>
        <fullName evidence="9">Protein TONSOKU</fullName>
    </recommendedName>
</protein>
<dbReference type="PANTHER" id="PTHR47684:SF1">
    <property type="entry name" value="PROTEIN TONSOKU"/>
    <property type="match status" value="1"/>
</dbReference>
<dbReference type="GO" id="GO:0009933">
    <property type="term" value="P:meristem structural organization"/>
    <property type="evidence" value="ECO:0007669"/>
    <property type="project" value="InterPro"/>
</dbReference>
<dbReference type="EMBL" id="JBAMMX010000018">
    <property type="protein sequence ID" value="KAK6922850.1"/>
    <property type="molecule type" value="Genomic_DNA"/>
</dbReference>
<feature type="coiled-coil region" evidence="11">
    <location>
        <begin position="283"/>
        <end position="330"/>
    </location>
</feature>
<dbReference type="Gene3D" id="3.80.10.10">
    <property type="entry name" value="Ribonuclease Inhibitor"/>
    <property type="match status" value="1"/>
</dbReference>
<proteinExistence type="inferred from homology"/>
<comment type="similarity">
    <text evidence="2">Belongs to the Tonsoku family.</text>
</comment>
<dbReference type="GO" id="GO:0040029">
    <property type="term" value="P:epigenetic regulation of gene expression"/>
    <property type="evidence" value="ECO:0007669"/>
    <property type="project" value="InterPro"/>
</dbReference>
<keyword evidence="11" id="KW-0175">Coiled coil</keyword>
<keyword evidence="10" id="KW-0802">TPR repeat</keyword>
<keyword evidence="6" id="KW-0156">Chromatin regulator</keyword>
<evidence type="ECO:0000313" key="14">
    <source>
        <dbReference type="Proteomes" id="UP001370490"/>
    </source>
</evidence>
<sequence length="1308" mass="146160">MGREDKEQLNSAKQAYKHAKAEGNHQEEARWANLIGDILKNRGEYVEALKWLRIDYEVSVKYLPEKHVLPTCQSLGEVYLRLQHFKDALVYQKKHLELAKDSNDLVEQQRASTQLGRTYHEMFTKSEDDHYSVRNAKKYFKVAMNLARTLKENASFNRTSSFLKEYIDAHNNIGMLEMDLDNFEAAEKILTKGLKICDEEEVNENDDARSRLHHNLGYVYTALRMWDKAREHIEKDIIICKNIQHWQGQAKGYINLGEFHYKVQKYDDAILCYRKAHDLAKSMEDEDALIDQIKQNIEIVEEAKKVMDGLNKEEQNLKKLMRNMVTARGTQDELKCLQLQIASLDRLIESSSMIFAWKKHKEYAKRKKRIATELCDKEKLSDSFLNIGESYNNLRNFKKALKWYKKSWEIYKSIGNLEGQALVKNHIGDALDSGGNWAEALKAFEENNPSIQLSALENMHYSNMIRFDNVEEAKRLQNVIENLKQSKSKELNAHKSIDCCPETDAEEDDCLSNSRSSACQFTKKSNSSPGKPNSVPSVELEDDMPLISLLLSLKNSPGSKTAHSGKRNALIVNSPKISFKSISNQENGVARKRARIVLSDDEGETVDGLDCPNDKIHIIPLEDVATSDELKTKSAPSTSAWKFQDNSPVASKCAISSCTPIYAEESICSHKCMSPKVTAGKDTCSGPFSNDERWLNIRIDNHLVPVEAVSCVIGSKLSVESLKVEAACEFYLRLPSENRSKGLLPIIGNMECDGRILESFEEIETLKDGTQRKGWIKASVDAWVQRRLMKLYIDCCKKLSETPIMKLLKKLYNLEVSEDEVSVSECDLQDISVRPLLDALDAYETVAMLDLSHNLLGNGTMEKLQQVFRSSCQTYGGLTLNLHTNRFGPTSLFQICECPVLFTRLEVLNISGNRLTDACASYLSAILMKCKALYSLNVERCSITTRTIQKVADALDARSALTHLSLGHNNPVSGNALVNLLDKLATLSSFSEINLNGVKISKSAIDGLCRLAKTSCLSGLMLGSTGIGGDGALQVCNTIFSGTQELMKLDLSCNGLTSQFIMGLKICAAFVSTVAELNIGGNPITQEGGDLLASILMNPQCCLKVLVINKCQLGFTGVLKIIRALAENDSLKELNLAENAILGKQLVLQNDLTTKSIMKPLQINLPLSELSHNSSSLKKSTFEASHQGLNAVSTERIQLEVADSEDNLMVREPAISNFDDECTSSSQKDPSNPECQYIQELSTSISMAINLKLLDLSDNGFSAETVDKLYTAWSSSDSRAGLSQRHVRNQIIHFSVQEIKCCGDTMAQ</sequence>
<evidence type="ECO:0000256" key="3">
    <source>
        <dbReference type="ARBA" id="ARBA00022614"/>
    </source>
</evidence>
<evidence type="ECO:0000256" key="12">
    <source>
        <dbReference type="SAM" id="MobiDB-lite"/>
    </source>
</evidence>
<evidence type="ECO:0000256" key="8">
    <source>
        <dbReference type="ARBA" id="ARBA00023242"/>
    </source>
</evidence>
<evidence type="ECO:0000313" key="13">
    <source>
        <dbReference type="EMBL" id="KAK6922850.1"/>
    </source>
</evidence>
<accession>A0AAN8UVW0</accession>
<evidence type="ECO:0000256" key="10">
    <source>
        <dbReference type="PROSITE-ProRule" id="PRU00339"/>
    </source>
</evidence>
<keyword evidence="14" id="KW-1185">Reference proteome</keyword>